<organism evidence="3 4">
    <name type="scientific">Massilia eurypsychrophila</name>
    <dbReference type="NCBI Taxonomy" id="1485217"/>
    <lineage>
        <taxon>Bacteria</taxon>
        <taxon>Pseudomonadati</taxon>
        <taxon>Pseudomonadota</taxon>
        <taxon>Betaproteobacteria</taxon>
        <taxon>Burkholderiales</taxon>
        <taxon>Oxalobacteraceae</taxon>
        <taxon>Telluria group</taxon>
        <taxon>Massilia</taxon>
    </lineage>
</organism>
<dbReference type="AlphaFoldDB" id="A0A2G8TD87"/>
<proteinExistence type="predicted"/>
<accession>A0A2G8TD87</accession>
<comment type="caution">
    <text evidence="3">The sequence shown here is derived from an EMBL/GenBank/DDBJ whole genome shotgun (WGS) entry which is preliminary data.</text>
</comment>
<dbReference type="EMBL" id="PDOC01000010">
    <property type="protein sequence ID" value="PIL44021.1"/>
    <property type="molecule type" value="Genomic_DNA"/>
</dbReference>
<keyword evidence="2" id="KW-0732">Signal</keyword>
<name>A0A2G8TD87_9BURK</name>
<evidence type="ECO:0008006" key="5">
    <source>
        <dbReference type="Google" id="ProtNLM"/>
    </source>
</evidence>
<keyword evidence="4" id="KW-1185">Reference proteome</keyword>
<feature type="chain" id="PRO_5013755434" description="UrcA family protein" evidence="2">
    <location>
        <begin position="26"/>
        <end position="120"/>
    </location>
</feature>
<sequence length="120" mass="12694">MPHATTLRNVAAACAALAFAGAAHAQATPESADSNVPPATAQKQAREIAQGDPGRWFREDTTAAQRLRTLQKEIAAGLQEAQGACRKMAASERAGCMKEARATYQQEMAGARAQISAEQR</sequence>
<dbReference type="Proteomes" id="UP000230390">
    <property type="component" value="Unassembled WGS sequence"/>
</dbReference>
<evidence type="ECO:0000313" key="3">
    <source>
        <dbReference type="EMBL" id="PIL44021.1"/>
    </source>
</evidence>
<feature type="signal peptide" evidence="2">
    <location>
        <begin position="1"/>
        <end position="25"/>
    </location>
</feature>
<evidence type="ECO:0000313" key="4">
    <source>
        <dbReference type="Proteomes" id="UP000230390"/>
    </source>
</evidence>
<gene>
    <name evidence="3" type="ORF">CR105_16585</name>
</gene>
<reference evidence="3 4" key="1">
    <citation type="submission" date="2017-10" db="EMBL/GenBank/DDBJ databases">
        <title>Massilia psychrophilum sp. nov., a novel purple-pigmented bacterium isolated from Tianshan glacier, Xinjiang Municipality, China.</title>
        <authorList>
            <person name="Wang H."/>
        </authorList>
    </citation>
    <scope>NUCLEOTIDE SEQUENCE [LARGE SCALE GENOMIC DNA]</scope>
    <source>
        <strain evidence="3 4">JCM 30074</strain>
    </source>
</reference>
<evidence type="ECO:0000256" key="2">
    <source>
        <dbReference type="SAM" id="SignalP"/>
    </source>
</evidence>
<dbReference type="OrthoDB" id="8777848at2"/>
<evidence type="ECO:0000256" key="1">
    <source>
        <dbReference type="SAM" id="MobiDB-lite"/>
    </source>
</evidence>
<protein>
    <recommendedName>
        <fullName evidence="5">UrcA family protein</fullName>
    </recommendedName>
</protein>
<feature type="region of interest" description="Disordered" evidence="1">
    <location>
        <begin position="25"/>
        <end position="57"/>
    </location>
</feature>